<evidence type="ECO:0000256" key="1">
    <source>
        <dbReference type="SAM" id="MobiDB-lite"/>
    </source>
</evidence>
<organism evidence="3 4">
    <name type="scientific">Linnemannia elongata AG-77</name>
    <dbReference type="NCBI Taxonomy" id="1314771"/>
    <lineage>
        <taxon>Eukaryota</taxon>
        <taxon>Fungi</taxon>
        <taxon>Fungi incertae sedis</taxon>
        <taxon>Mucoromycota</taxon>
        <taxon>Mortierellomycotina</taxon>
        <taxon>Mortierellomycetes</taxon>
        <taxon>Mortierellales</taxon>
        <taxon>Mortierellaceae</taxon>
        <taxon>Linnemannia</taxon>
    </lineage>
</organism>
<protein>
    <recommendedName>
        <fullName evidence="2">C2H2-type domain-containing protein</fullName>
    </recommendedName>
</protein>
<proteinExistence type="predicted"/>
<name>A0A197JCQ2_9FUNG</name>
<evidence type="ECO:0000313" key="4">
    <source>
        <dbReference type="Proteomes" id="UP000078512"/>
    </source>
</evidence>
<sequence>MNYSYDGQRIAHERKAHQLYHCHGTKSDACNQSIEGTQNWNQHQKKHQSHPCPEPGCDIGYTTLRSLRRHRETAHSSNIQSHSHPQPSPKLTPVVPPPEPLLDEKTKLPIPNEYKIPIVYKGNRVQGIESTTKWYKFIYKPGTTPLERDDKGCIPYPEFWLDGRKFSQAEKRWFDLLSKYRFFVSTTFTGKKCSVCQSELGHWHQGLQEGKAYVVVRSYADTCDGCRSTQNNKKNGDEWALKANTGAQPEGPKSRTCSGCGKVCNQDNCAVRSYHGKSWYRPLCIECRRMERASLDSNQRVSNYFENWWLKRSSEFKDHLLADGFALTVFLHGVCVGVPQLSGREVAHLRLQALDSSSVDWYDQEPLVAGDQDPMKRFCTDHTTSGSAGKMLPYSHHRQCTVATSVWKNTIFWNLTLEQRVEYMLHWCDPGKREEGFRKADAILLELIEGLDPNEEMKIAFTGQDEHRWRAFCNSKHYKKERVTWDKYEWRLLEEHAALIPSLEDSDNKEVQVLEKTIQKISGHYETALGDMALTGLDTQSIAMDMSNTIDCNEGSAEPSFLQAADKNPCEDEEETIGSFWAFDGNGDDDSSDDDLGDTAPMLSLDAAEDLSQNDNLFQRHIDHRLADLPLNATPSELALHATTVVSRSGPSFVTPLKQLSIDDFLLQRGKENQPPQTALIAQSPSFRYRKTTSFSSSSKMKSSKRGRSGQAKAAGLIISSAERNGAVLQVYKKMICVFGVSGCGKTRAVIELLSQHWGFYFNAADDDWVLAT</sequence>
<keyword evidence="4" id="KW-1185">Reference proteome</keyword>
<dbReference type="EMBL" id="KV442186">
    <property type="protein sequence ID" value="OAQ22281.1"/>
    <property type="molecule type" value="Genomic_DNA"/>
</dbReference>
<feature type="domain" description="C2H2-type" evidence="2">
    <location>
        <begin position="52"/>
        <end position="75"/>
    </location>
</feature>
<dbReference type="InterPro" id="IPR013087">
    <property type="entry name" value="Znf_C2H2_type"/>
</dbReference>
<evidence type="ECO:0000259" key="2">
    <source>
        <dbReference type="PROSITE" id="PS00028"/>
    </source>
</evidence>
<dbReference type="AlphaFoldDB" id="A0A197JCQ2"/>
<dbReference type="Proteomes" id="UP000078512">
    <property type="component" value="Unassembled WGS sequence"/>
</dbReference>
<reference evidence="3 4" key="1">
    <citation type="submission" date="2016-05" db="EMBL/GenBank/DDBJ databases">
        <title>Genome sequencing reveals origins of a unique bacterial endosymbiosis in the earliest lineages of terrestrial Fungi.</title>
        <authorList>
            <consortium name="DOE Joint Genome Institute"/>
            <person name="Uehling J."/>
            <person name="Gryganskyi A."/>
            <person name="Hameed K."/>
            <person name="Tschaplinski T."/>
            <person name="Misztal P."/>
            <person name="Wu S."/>
            <person name="Desiro A."/>
            <person name="Vande Pol N."/>
            <person name="Du Z.-Y."/>
            <person name="Zienkiewicz A."/>
            <person name="Zienkiewicz K."/>
            <person name="Morin E."/>
            <person name="Tisserant E."/>
            <person name="Splivallo R."/>
            <person name="Hainaut M."/>
            <person name="Henrissat B."/>
            <person name="Ohm R."/>
            <person name="Kuo A."/>
            <person name="Yan J."/>
            <person name="Lipzen A."/>
            <person name="Nolan M."/>
            <person name="Labutti K."/>
            <person name="Barry K."/>
            <person name="Goldstein A."/>
            <person name="Labbe J."/>
            <person name="Schadt C."/>
            <person name="Tuskan G."/>
            <person name="Grigoriev I."/>
            <person name="Martin F."/>
            <person name="Vilgalys R."/>
            <person name="Bonito G."/>
        </authorList>
    </citation>
    <scope>NUCLEOTIDE SEQUENCE [LARGE SCALE GENOMIC DNA]</scope>
    <source>
        <strain evidence="3 4">AG-77</strain>
    </source>
</reference>
<feature type="compositionally biased region" description="Polar residues" evidence="1">
    <location>
        <begin position="75"/>
        <end position="84"/>
    </location>
</feature>
<feature type="region of interest" description="Disordered" evidence="1">
    <location>
        <begin position="69"/>
        <end position="106"/>
    </location>
</feature>
<dbReference type="PROSITE" id="PS00028">
    <property type="entry name" value="ZINC_FINGER_C2H2_1"/>
    <property type="match status" value="1"/>
</dbReference>
<accession>A0A197JCQ2</accession>
<evidence type="ECO:0000313" key="3">
    <source>
        <dbReference type="EMBL" id="OAQ22281.1"/>
    </source>
</evidence>
<dbReference type="OrthoDB" id="2393401at2759"/>
<gene>
    <name evidence="3" type="ORF">K457DRAFT_890218</name>
</gene>
<feature type="compositionally biased region" description="Pro residues" evidence="1">
    <location>
        <begin position="86"/>
        <end position="100"/>
    </location>
</feature>